<dbReference type="EMBL" id="SBLB01000002">
    <property type="protein sequence ID" value="RYC70379.1"/>
    <property type="molecule type" value="Genomic_DNA"/>
</dbReference>
<keyword evidence="2" id="KW-1185">Reference proteome</keyword>
<accession>A0A4Q2UU48</accession>
<dbReference type="InterPro" id="IPR019619">
    <property type="entry name" value="DUF2490"/>
</dbReference>
<dbReference type="Proteomes" id="UP000290407">
    <property type="component" value="Unassembled WGS sequence"/>
</dbReference>
<organism evidence="1 2">
    <name type="scientific">Spirosoma sordidisoli</name>
    <dbReference type="NCBI Taxonomy" id="2502893"/>
    <lineage>
        <taxon>Bacteria</taxon>
        <taxon>Pseudomonadati</taxon>
        <taxon>Bacteroidota</taxon>
        <taxon>Cytophagia</taxon>
        <taxon>Cytophagales</taxon>
        <taxon>Cytophagaceae</taxon>
        <taxon>Spirosoma</taxon>
    </lineage>
</organism>
<protein>
    <submittedName>
        <fullName evidence="1">DUF2490 domain-containing protein</fullName>
    </submittedName>
</protein>
<sequence length="281" mass="33741">MRTVFFSVLISLSGTAGIAQTYQNVVRHRPVFWSELNLVYKTAGKWSFQMDHQYRRQSRDENGRDLNVFRYPLQQVFRPWINYQLTDPVRLSISPIGLWWTWSRPNDFQPYTFFQEVRIIPQLTITKPLPKSELVYRFRSELRWPSRTDTLTSEYVFLSDGESDDVLADRFNVRLRAMIRWIKPVFQKNKDDKTWYIQTSAEPMVVVSRTARRFDQSRIYLALGKRLRDNLRVELGYLNQFTLQTDPIQQRRTFRFNHALHAYLYLENRRRTKTKSPVGPE</sequence>
<reference evidence="1 2" key="1">
    <citation type="submission" date="2019-01" db="EMBL/GenBank/DDBJ databases">
        <title>Spirosoma flava sp. nov., a propanil-degrading bacterium isolated from herbicide-contaminated soil.</title>
        <authorList>
            <person name="Zhang L."/>
            <person name="Jiang J.-D."/>
        </authorList>
    </citation>
    <scope>NUCLEOTIDE SEQUENCE [LARGE SCALE GENOMIC DNA]</scope>
    <source>
        <strain evidence="1 2">TY50</strain>
    </source>
</reference>
<comment type="caution">
    <text evidence="1">The sequence shown here is derived from an EMBL/GenBank/DDBJ whole genome shotgun (WGS) entry which is preliminary data.</text>
</comment>
<evidence type="ECO:0000313" key="1">
    <source>
        <dbReference type="EMBL" id="RYC70379.1"/>
    </source>
</evidence>
<name>A0A4Q2UU48_9BACT</name>
<dbReference type="RefSeq" id="WP_077922845.1">
    <property type="nucleotide sequence ID" value="NZ_SBLB01000002.1"/>
</dbReference>
<gene>
    <name evidence="1" type="ORF">EQG79_11000</name>
</gene>
<dbReference type="AlphaFoldDB" id="A0A4Q2UU48"/>
<proteinExistence type="predicted"/>
<dbReference type="Pfam" id="PF10677">
    <property type="entry name" value="DUF2490"/>
    <property type="match status" value="1"/>
</dbReference>
<evidence type="ECO:0000313" key="2">
    <source>
        <dbReference type="Proteomes" id="UP000290407"/>
    </source>
</evidence>